<dbReference type="EMBL" id="JAZHXJ010000281">
    <property type="protein sequence ID" value="KAL1865929.1"/>
    <property type="molecule type" value="Genomic_DNA"/>
</dbReference>
<dbReference type="InterPro" id="IPR002509">
    <property type="entry name" value="NODB_dom"/>
</dbReference>
<sequence>MATPKTRWPNGAKAAISFTMDNLGEAQDVYRGVWPANEPVGRHFSVTQNLPRMLGLLDRYRVRATYFAESWSLAVYPSAVDELLRRGHEVAWHGYQHEVWSSLSADAEAENLRKSLAAVADFNASRRSGADSGDGSGGTVQYRGFRPPGGDVNEGTYDLLVRNDFTYASPLGTRTRIERGLVVLPFEWRCVDAFYYMDKFAGIRKSIFAAEAAAAGRDEKNPRAQQDGVGADAVLPPASFRDYLLANIDETIAVGGYLSILFHPFLQTSEEKLAVLEEVLRRLGSDQDIWCAPCQEVAHWVRENADQFEP</sequence>
<feature type="region of interest" description="Disordered" evidence="1">
    <location>
        <begin position="126"/>
        <end position="147"/>
    </location>
</feature>
<protein>
    <recommendedName>
        <fullName evidence="2">NodB homology domain-containing protein</fullName>
    </recommendedName>
</protein>
<evidence type="ECO:0000313" key="3">
    <source>
        <dbReference type="EMBL" id="KAL1865929.1"/>
    </source>
</evidence>
<gene>
    <name evidence="3" type="ORF">VTK73DRAFT_5013</name>
</gene>
<name>A0ABR3WQI6_9PEZI</name>
<organism evidence="3 4">
    <name type="scientific">Phialemonium thermophilum</name>
    <dbReference type="NCBI Taxonomy" id="223376"/>
    <lineage>
        <taxon>Eukaryota</taxon>
        <taxon>Fungi</taxon>
        <taxon>Dikarya</taxon>
        <taxon>Ascomycota</taxon>
        <taxon>Pezizomycotina</taxon>
        <taxon>Sordariomycetes</taxon>
        <taxon>Sordariomycetidae</taxon>
        <taxon>Cephalothecales</taxon>
        <taxon>Cephalothecaceae</taxon>
        <taxon>Phialemonium</taxon>
    </lineage>
</organism>
<dbReference type="Pfam" id="PF01522">
    <property type="entry name" value="Polysacc_deac_1"/>
    <property type="match status" value="1"/>
</dbReference>
<proteinExistence type="predicted"/>
<dbReference type="Gene3D" id="3.20.20.370">
    <property type="entry name" value="Glycoside hydrolase/deacetylase"/>
    <property type="match status" value="1"/>
</dbReference>
<dbReference type="SUPFAM" id="SSF88713">
    <property type="entry name" value="Glycoside hydrolase/deacetylase"/>
    <property type="match status" value="1"/>
</dbReference>
<comment type="caution">
    <text evidence="3">The sequence shown here is derived from an EMBL/GenBank/DDBJ whole genome shotgun (WGS) entry which is preliminary data.</text>
</comment>
<reference evidence="3 4" key="1">
    <citation type="journal article" date="2024" name="Commun. Biol.">
        <title>Comparative genomic analysis of thermophilic fungi reveals convergent evolutionary adaptations and gene losses.</title>
        <authorList>
            <person name="Steindorff A.S."/>
            <person name="Aguilar-Pontes M.V."/>
            <person name="Robinson A.J."/>
            <person name="Andreopoulos B."/>
            <person name="LaButti K."/>
            <person name="Kuo A."/>
            <person name="Mondo S."/>
            <person name="Riley R."/>
            <person name="Otillar R."/>
            <person name="Haridas S."/>
            <person name="Lipzen A."/>
            <person name="Grimwood J."/>
            <person name="Schmutz J."/>
            <person name="Clum A."/>
            <person name="Reid I.D."/>
            <person name="Moisan M.C."/>
            <person name="Butler G."/>
            <person name="Nguyen T.T.M."/>
            <person name="Dewar K."/>
            <person name="Conant G."/>
            <person name="Drula E."/>
            <person name="Henrissat B."/>
            <person name="Hansel C."/>
            <person name="Singer S."/>
            <person name="Hutchinson M.I."/>
            <person name="de Vries R.P."/>
            <person name="Natvig D.O."/>
            <person name="Powell A.J."/>
            <person name="Tsang A."/>
            <person name="Grigoriev I.V."/>
        </authorList>
    </citation>
    <scope>NUCLEOTIDE SEQUENCE [LARGE SCALE GENOMIC DNA]</scope>
    <source>
        <strain evidence="3 4">ATCC 24622</strain>
    </source>
</reference>
<dbReference type="Proteomes" id="UP001586593">
    <property type="component" value="Unassembled WGS sequence"/>
</dbReference>
<dbReference type="PANTHER" id="PTHR47561">
    <property type="entry name" value="POLYSACCHARIDE DEACETYLASE FAMILY PROTEIN (AFU_ORTHOLOGUE AFUA_6G05030)"/>
    <property type="match status" value="1"/>
</dbReference>
<dbReference type="InterPro" id="IPR011330">
    <property type="entry name" value="Glyco_hydro/deAcase_b/a-brl"/>
</dbReference>
<dbReference type="PANTHER" id="PTHR47561:SF1">
    <property type="entry name" value="POLYSACCHARIDE DEACETYLASE FAMILY PROTEIN (AFU_ORTHOLOGUE AFUA_6G05030)"/>
    <property type="match status" value="1"/>
</dbReference>
<accession>A0ABR3WQI6</accession>
<keyword evidence="4" id="KW-1185">Reference proteome</keyword>
<evidence type="ECO:0000259" key="2">
    <source>
        <dbReference type="Pfam" id="PF01522"/>
    </source>
</evidence>
<evidence type="ECO:0000313" key="4">
    <source>
        <dbReference type="Proteomes" id="UP001586593"/>
    </source>
</evidence>
<feature type="domain" description="NodB homology" evidence="2">
    <location>
        <begin position="47"/>
        <end position="167"/>
    </location>
</feature>
<evidence type="ECO:0000256" key="1">
    <source>
        <dbReference type="SAM" id="MobiDB-lite"/>
    </source>
</evidence>